<sequence>MVALTGVMALVAAGPTAAFAAPTNDDFSAAVAIDSLPFNTTLDTSEATWDPTDPAQCSSNGSVWYSFTPTSDMRIKADTIGSGYDTVLSAWTGDAGSLSLVACNDDYSGLQSQITFAATAGTTYYFMVADCCGNGGGGGGSLVFSVEEIQAAVNDNFANAISIGALPYSNTQDYGTSSAEAGEPSSCFTPVNTVWYSYTATATGSITASTNSYYSGIAAYTGSSLANLSQVGCRGVYSGQALTFVAEQGTTYYFQVEANGTSQLTFQLKVAPDPIAQFYYSPGDPSSYDTISFYGYYSSDPAGAGISAYAWDFGDGTTATGDSTSHRYAADGDYTVQLTVRTPDGRSDSTSQVVQVRTHDVSIDRLNVPATARVGQTIGINVYLKNTRYPENVQVTLYKSVPSGFVQVGYSTQLVKVSTTGQTTRYSFNYTVTSDDLAVGKITFKAVAQLTEHTDALPADNELLSNPVKVSS</sequence>
<keyword evidence="1" id="KW-0732">Signal</keyword>
<dbReference type="AlphaFoldDB" id="A0A317JYS6"/>
<comment type="caution">
    <text evidence="3">The sequence shown here is derived from an EMBL/GenBank/DDBJ whole genome shotgun (WGS) entry which is preliminary data.</text>
</comment>
<dbReference type="InterPro" id="IPR022409">
    <property type="entry name" value="PKD/Chitinase_dom"/>
</dbReference>
<evidence type="ECO:0000259" key="2">
    <source>
        <dbReference type="PROSITE" id="PS50093"/>
    </source>
</evidence>
<dbReference type="InterPro" id="IPR035986">
    <property type="entry name" value="PKD_dom_sf"/>
</dbReference>
<dbReference type="CDD" id="cd00146">
    <property type="entry name" value="PKD"/>
    <property type="match status" value="1"/>
</dbReference>
<dbReference type="Pfam" id="PF18911">
    <property type="entry name" value="PKD_4"/>
    <property type="match status" value="1"/>
</dbReference>
<dbReference type="SUPFAM" id="SSF49299">
    <property type="entry name" value="PKD domain"/>
    <property type="match status" value="1"/>
</dbReference>
<dbReference type="PROSITE" id="PS50093">
    <property type="entry name" value="PKD"/>
    <property type="match status" value="1"/>
</dbReference>
<dbReference type="InterPro" id="IPR000601">
    <property type="entry name" value="PKD_dom"/>
</dbReference>
<protein>
    <recommendedName>
        <fullName evidence="2">PKD domain-containing protein</fullName>
    </recommendedName>
</protein>
<evidence type="ECO:0000256" key="1">
    <source>
        <dbReference type="SAM" id="SignalP"/>
    </source>
</evidence>
<feature type="chain" id="PRO_5043163649" description="PKD domain-containing protein" evidence="1">
    <location>
        <begin position="21"/>
        <end position="472"/>
    </location>
</feature>
<evidence type="ECO:0000313" key="4">
    <source>
        <dbReference type="Proteomes" id="UP000245683"/>
    </source>
</evidence>
<accession>A0A317JYS6</accession>
<reference evidence="4" key="1">
    <citation type="submission" date="2018-05" db="EMBL/GenBank/DDBJ databases">
        <title>Micromonospora globispora sp. nov. and Micromonospora rugosa sp. nov., isolated from marine sediment.</title>
        <authorList>
            <person name="Carro L."/>
            <person name="Aysel V."/>
            <person name="Cetin D."/>
            <person name="Igual J.M."/>
            <person name="Klenk H.-P."/>
            <person name="Trujillo M.E."/>
            <person name="Sahin N."/>
        </authorList>
    </citation>
    <scope>NUCLEOTIDE SEQUENCE [LARGE SCALE GENOMIC DNA]</scope>
    <source>
        <strain evidence="4">S2904</strain>
    </source>
</reference>
<evidence type="ECO:0000313" key="3">
    <source>
        <dbReference type="EMBL" id="PWU45174.1"/>
    </source>
</evidence>
<dbReference type="InterPro" id="IPR013783">
    <property type="entry name" value="Ig-like_fold"/>
</dbReference>
<dbReference type="Gene3D" id="2.60.40.10">
    <property type="entry name" value="Immunoglobulins"/>
    <property type="match status" value="1"/>
</dbReference>
<dbReference type="GO" id="GO:0005975">
    <property type="term" value="P:carbohydrate metabolic process"/>
    <property type="evidence" value="ECO:0007669"/>
    <property type="project" value="UniProtKB-ARBA"/>
</dbReference>
<name>A0A317JYS6_9ACTN</name>
<feature type="domain" description="PKD" evidence="2">
    <location>
        <begin position="274"/>
        <end position="356"/>
    </location>
</feature>
<feature type="signal peptide" evidence="1">
    <location>
        <begin position="1"/>
        <end position="20"/>
    </location>
</feature>
<dbReference type="EMBL" id="QGSV01000265">
    <property type="protein sequence ID" value="PWU45174.1"/>
    <property type="molecule type" value="Genomic_DNA"/>
</dbReference>
<gene>
    <name evidence="3" type="ORF">DLJ46_22235</name>
</gene>
<organism evidence="3 4">
    <name type="scientific">Micromonospora globispora</name>
    <dbReference type="NCBI Taxonomy" id="1450148"/>
    <lineage>
        <taxon>Bacteria</taxon>
        <taxon>Bacillati</taxon>
        <taxon>Actinomycetota</taxon>
        <taxon>Actinomycetes</taxon>
        <taxon>Micromonosporales</taxon>
        <taxon>Micromonosporaceae</taxon>
        <taxon>Micromonospora</taxon>
    </lineage>
</organism>
<dbReference type="SMART" id="SM00089">
    <property type="entry name" value="PKD"/>
    <property type="match status" value="1"/>
</dbReference>
<dbReference type="Proteomes" id="UP000245683">
    <property type="component" value="Unassembled WGS sequence"/>
</dbReference>
<keyword evidence="4" id="KW-1185">Reference proteome</keyword>
<proteinExistence type="predicted"/>